<dbReference type="RefSeq" id="WP_106237979.1">
    <property type="nucleotide sequence ID" value="NZ_PVZC01000001.1"/>
</dbReference>
<evidence type="ECO:0000259" key="5">
    <source>
        <dbReference type="Pfam" id="PF06722"/>
    </source>
</evidence>
<accession>A0A2T0QCW2</accession>
<dbReference type="CDD" id="cd03784">
    <property type="entry name" value="GT1_Gtf-like"/>
    <property type="match status" value="1"/>
</dbReference>
<dbReference type="SUPFAM" id="SSF53756">
    <property type="entry name" value="UDP-Glycosyltransferase/glycogen phosphorylase"/>
    <property type="match status" value="1"/>
</dbReference>
<dbReference type="InterPro" id="IPR002213">
    <property type="entry name" value="UDP_glucos_trans"/>
</dbReference>
<dbReference type="OrthoDB" id="5488434at2"/>
<keyword evidence="3 7" id="KW-0808">Transferase</keyword>
<evidence type="ECO:0000256" key="1">
    <source>
        <dbReference type="ARBA" id="ARBA00006962"/>
    </source>
</evidence>
<dbReference type="GO" id="GO:0008194">
    <property type="term" value="F:UDP-glycosyltransferase activity"/>
    <property type="evidence" value="ECO:0007669"/>
    <property type="project" value="InterPro"/>
</dbReference>
<feature type="domain" description="Erythromycin biosynthesis protein CIII-like C-terminal" evidence="5">
    <location>
        <begin position="269"/>
        <end position="411"/>
    </location>
</feature>
<dbReference type="AlphaFoldDB" id="A0A2T0QCW2"/>
<dbReference type="PANTHER" id="PTHR48050:SF13">
    <property type="entry name" value="STEROL 3-BETA-GLUCOSYLTRANSFERASE UGT80A2"/>
    <property type="match status" value="1"/>
</dbReference>
<name>A0A2T0QCW2_9ACTN</name>
<evidence type="ECO:0000313" key="7">
    <source>
        <dbReference type="EMBL" id="PRY01745.1"/>
    </source>
</evidence>
<dbReference type="NCBIfam" id="TIGR04516">
    <property type="entry name" value="glycosyl_450act"/>
    <property type="match status" value="1"/>
</dbReference>
<dbReference type="Proteomes" id="UP000237846">
    <property type="component" value="Unassembled WGS sequence"/>
</dbReference>
<organism evidence="7 8">
    <name type="scientific">Allonocardiopsis opalescens</name>
    <dbReference type="NCBI Taxonomy" id="1144618"/>
    <lineage>
        <taxon>Bacteria</taxon>
        <taxon>Bacillati</taxon>
        <taxon>Actinomycetota</taxon>
        <taxon>Actinomycetes</taxon>
        <taxon>Streptosporangiales</taxon>
        <taxon>Allonocardiopsis</taxon>
    </lineage>
</organism>
<comment type="similarity">
    <text evidence="1">Belongs to the glycosyltransferase 28 family.</text>
</comment>
<dbReference type="GO" id="GO:0017000">
    <property type="term" value="P:antibiotic biosynthetic process"/>
    <property type="evidence" value="ECO:0007669"/>
    <property type="project" value="UniProtKB-KW"/>
</dbReference>
<gene>
    <name evidence="7" type="ORF">CLV72_101329</name>
</gene>
<dbReference type="EMBL" id="PVZC01000001">
    <property type="protein sequence ID" value="PRY01745.1"/>
    <property type="molecule type" value="Genomic_DNA"/>
</dbReference>
<evidence type="ECO:0000313" key="8">
    <source>
        <dbReference type="Proteomes" id="UP000237846"/>
    </source>
</evidence>
<sequence>MRVLVTSFAHSSHFGCMVPPAWALRAAGHEVQVLSQPALTAAVTGAGLTAVPVGTDDFLAIAEAQMQGGAALPPEARLYGATPDEATWEGALGLENIMIAFPTLFNDDRFIDDVVSYARQWRPDLVLWEPWTPAGAVAARVTGAAHARMLWSLDFLGMARQTFTTLRDRQPEAHREDPLAEWLTWTVERYGGDFDEELVTGQWTISTMPPSLRLPVDLPVLDMRYIPYNGAAVVPDWLREPAKRPRVCLTLGETGRTTLPGDSFSPPLLVEALADLDIELIATLDESQRGSLERVPDNTRIVDFVPLHALLPSCSLVISHAGAGSFNTALYNGVPQLLIADLLDAPLKARGLAERGAGLAFHPEGLDVEQVRAGVVRMLAESSFTEEAARLREELHALPTPAQLVPELERLVERHRGRSADRGE</sequence>
<dbReference type="Pfam" id="PF06722">
    <property type="entry name" value="EryCIII-like_C"/>
    <property type="match status" value="1"/>
</dbReference>
<evidence type="ECO:0000256" key="2">
    <source>
        <dbReference type="ARBA" id="ARBA00022676"/>
    </source>
</evidence>
<dbReference type="InterPro" id="IPR030953">
    <property type="entry name" value="Glycosyl_450act"/>
</dbReference>
<dbReference type="FunFam" id="3.40.50.2000:FF:000072">
    <property type="entry name" value="Glycosyl transferase"/>
    <property type="match status" value="1"/>
</dbReference>
<proteinExistence type="inferred from homology"/>
<dbReference type="Pfam" id="PF21036">
    <property type="entry name" value="EryCIII-like_N"/>
    <property type="match status" value="1"/>
</dbReference>
<feature type="domain" description="Erythromycin biosynthesis protein CIII-like N-terminal" evidence="6">
    <location>
        <begin position="22"/>
        <end position="252"/>
    </location>
</feature>
<reference evidence="7 8" key="1">
    <citation type="submission" date="2018-03" db="EMBL/GenBank/DDBJ databases">
        <title>Genomic Encyclopedia of Archaeal and Bacterial Type Strains, Phase II (KMG-II): from individual species to whole genera.</title>
        <authorList>
            <person name="Goeker M."/>
        </authorList>
    </citation>
    <scope>NUCLEOTIDE SEQUENCE [LARGE SCALE GENOMIC DNA]</scope>
    <source>
        <strain evidence="7 8">DSM 45601</strain>
    </source>
</reference>
<evidence type="ECO:0000259" key="6">
    <source>
        <dbReference type="Pfam" id="PF21036"/>
    </source>
</evidence>
<keyword evidence="4" id="KW-0045">Antibiotic biosynthesis</keyword>
<evidence type="ECO:0000256" key="3">
    <source>
        <dbReference type="ARBA" id="ARBA00022679"/>
    </source>
</evidence>
<protein>
    <submittedName>
        <fullName evidence="7">Glycosyltransferase DesVII/glycosyltransferase OleGII</fullName>
    </submittedName>
</protein>
<dbReference type="PANTHER" id="PTHR48050">
    <property type="entry name" value="STEROL 3-BETA-GLUCOSYLTRANSFERASE"/>
    <property type="match status" value="1"/>
</dbReference>
<evidence type="ECO:0000256" key="4">
    <source>
        <dbReference type="ARBA" id="ARBA00023194"/>
    </source>
</evidence>
<dbReference type="InterPro" id="IPR010610">
    <property type="entry name" value="EryCIII-like_C"/>
</dbReference>
<dbReference type="InterPro" id="IPR050426">
    <property type="entry name" value="Glycosyltransferase_28"/>
</dbReference>
<dbReference type="InterPro" id="IPR048284">
    <property type="entry name" value="EryCIII-like_N"/>
</dbReference>
<dbReference type="Gene3D" id="3.40.50.2000">
    <property type="entry name" value="Glycogen Phosphorylase B"/>
    <property type="match status" value="2"/>
</dbReference>
<comment type="caution">
    <text evidence="7">The sequence shown here is derived from an EMBL/GenBank/DDBJ whole genome shotgun (WGS) entry which is preliminary data.</text>
</comment>
<dbReference type="GO" id="GO:0016758">
    <property type="term" value="F:hexosyltransferase activity"/>
    <property type="evidence" value="ECO:0007669"/>
    <property type="project" value="UniProtKB-ARBA"/>
</dbReference>
<keyword evidence="2" id="KW-0328">Glycosyltransferase</keyword>
<keyword evidence="8" id="KW-1185">Reference proteome</keyword>